<protein>
    <submittedName>
        <fullName evidence="1">Uncharacterized protein</fullName>
    </submittedName>
</protein>
<dbReference type="AlphaFoldDB" id="A0A2P2QRV6"/>
<reference evidence="1" key="1">
    <citation type="submission" date="2018-02" db="EMBL/GenBank/DDBJ databases">
        <title>Rhizophora mucronata_Transcriptome.</title>
        <authorList>
            <person name="Meera S.P."/>
            <person name="Sreeshan A."/>
            <person name="Augustine A."/>
        </authorList>
    </citation>
    <scope>NUCLEOTIDE SEQUENCE</scope>
    <source>
        <tissue evidence="1">Leaf</tissue>
    </source>
</reference>
<organism evidence="1">
    <name type="scientific">Rhizophora mucronata</name>
    <name type="common">Asiatic mangrove</name>
    <dbReference type="NCBI Taxonomy" id="61149"/>
    <lineage>
        <taxon>Eukaryota</taxon>
        <taxon>Viridiplantae</taxon>
        <taxon>Streptophyta</taxon>
        <taxon>Embryophyta</taxon>
        <taxon>Tracheophyta</taxon>
        <taxon>Spermatophyta</taxon>
        <taxon>Magnoliopsida</taxon>
        <taxon>eudicotyledons</taxon>
        <taxon>Gunneridae</taxon>
        <taxon>Pentapetalae</taxon>
        <taxon>rosids</taxon>
        <taxon>fabids</taxon>
        <taxon>Malpighiales</taxon>
        <taxon>Rhizophoraceae</taxon>
        <taxon>Rhizophora</taxon>
    </lineage>
</organism>
<sequence>MQSIKRLNAFPNSVNQWQVHQHRKI</sequence>
<dbReference type="EMBL" id="GGEC01089233">
    <property type="protein sequence ID" value="MBX69717.1"/>
    <property type="molecule type" value="Transcribed_RNA"/>
</dbReference>
<accession>A0A2P2QRV6</accession>
<proteinExistence type="predicted"/>
<name>A0A2P2QRV6_RHIMU</name>
<evidence type="ECO:0000313" key="1">
    <source>
        <dbReference type="EMBL" id="MBX69717.1"/>
    </source>
</evidence>